<evidence type="ECO:0000256" key="7">
    <source>
        <dbReference type="ARBA" id="ARBA00023015"/>
    </source>
</evidence>
<evidence type="ECO:0000259" key="14">
    <source>
        <dbReference type="PROSITE" id="PS50937"/>
    </source>
</evidence>
<dbReference type="eggNOG" id="COG0789">
    <property type="taxonomic scope" value="Bacteria"/>
</dbReference>
<protein>
    <recommendedName>
        <fullName evidence="3">HTH-type transcriptional regulator CueR</fullName>
    </recommendedName>
    <alternativeName>
        <fullName evidence="12">Copper efflux regulator</fullName>
    </alternativeName>
    <alternativeName>
        <fullName evidence="11">Copper export regulator</fullName>
    </alternativeName>
</protein>
<dbReference type="GO" id="GO:0005507">
    <property type="term" value="F:copper ion binding"/>
    <property type="evidence" value="ECO:0007669"/>
    <property type="project" value="InterPro"/>
</dbReference>
<reference evidence="15 16" key="1">
    <citation type="journal article" date="2012" name="Int. J. Syst. Evol. Microbiol.">
        <title>Vibrio caribbeanicus sp. nov., isolated from the marine sponge Scleritoderma cyanea.</title>
        <authorList>
            <person name="Hoffmann M."/>
            <person name="Monday S.R."/>
            <person name="Allard M.W."/>
            <person name="Strain E.A."/>
            <person name="Whittaker P."/>
            <person name="Naum M."/>
            <person name="McCarthy P.J."/>
            <person name="Lopez J.V."/>
            <person name="Fischer M."/>
            <person name="Brown E.W."/>
        </authorList>
    </citation>
    <scope>NUCLEOTIDE SEQUENCE [LARGE SCALE GENOMIC DNA]</scope>
    <source>
        <strain evidence="15 16">ATCC BAA-2122</strain>
    </source>
</reference>
<evidence type="ECO:0000256" key="1">
    <source>
        <dbReference type="ARBA" id="ARBA00004496"/>
    </source>
</evidence>
<dbReference type="GO" id="GO:0003700">
    <property type="term" value="F:DNA-binding transcription factor activity"/>
    <property type="evidence" value="ECO:0007669"/>
    <property type="project" value="InterPro"/>
</dbReference>
<dbReference type="STRING" id="796620.VIBC2010_04779"/>
<feature type="domain" description="HTH merR-type" evidence="14">
    <location>
        <begin position="1"/>
        <end position="71"/>
    </location>
</feature>
<dbReference type="AlphaFoldDB" id="E3BK79"/>
<keyword evidence="6" id="KW-0186">Copper</keyword>
<evidence type="ECO:0000256" key="11">
    <source>
        <dbReference type="ARBA" id="ARBA00031472"/>
    </source>
</evidence>
<dbReference type="Gene3D" id="1.10.1660.10">
    <property type="match status" value="1"/>
</dbReference>
<dbReference type="PANTHER" id="PTHR30204:SF16">
    <property type="entry name" value="HTH-TYPE TRANSCRIPTIONAL REGULATOR CUER"/>
    <property type="match status" value="1"/>
</dbReference>
<organism evidence="15 16">
    <name type="scientific">Vibrio caribbeanicus ATCC BAA-2122</name>
    <dbReference type="NCBI Taxonomy" id="796620"/>
    <lineage>
        <taxon>Bacteria</taxon>
        <taxon>Pseudomonadati</taxon>
        <taxon>Pseudomonadota</taxon>
        <taxon>Gammaproteobacteria</taxon>
        <taxon>Vibrionales</taxon>
        <taxon>Vibrionaceae</taxon>
        <taxon>Vibrio</taxon>
    </lineage>
</organism>
<proteinExistence type="predicted"/>
<keyword evidence="8" id="KW-0238">DNA-binding</keyword>
<dbReference type="Proteomes" id="UP000002943">
    <property type="component" value="Unassembled WGS sequence"/>
</dbReference>
<evidence type="ECO:0000256" key="3">
    <source>
        <dbReference type="ARBA" id="ARBA00017250"/>
    </source>
</evidence>
<dbReference type="GO" id="GO:0045893">
    <property type="term" value="P:positive regulation of DNA-templated transcription"/>
    <property type="evidence" value="ECO:0007669"/>
    <property type="project" value="InterPro"/>
</dbReference>
<evidence type="ECO:0000256" key="2">
    <source>
        <dbReference type="ARBA" id="ARBA00011738"/>
    </source>
</evidence>
<evidence type="ECO:0000256" key="13">
    <source>
        <dbReference type="SAM" id="Coils"/>
    </source>
</evidence>
<keyword evidence="5" id="KW-0479">Metal-binding</keyword>
<accession>E3BK79</accession>
<dbReference type="NCBIfam" id="TIGR02044">
    <property type="entry name" value="CueR"/>
    <property type="match status" value="1"/>
</dbReference>
<evidence type="ECO:0000256" key="10">
    <source>
        <dbReference type="ARBA" id="ARBA00023163"/>
    </source>
</evidence>
<dbReference type="SMART" id="SM00422">
    <property type="entry name" value="HTH_MERR"/>
    <property type="match status" value="1"/>
</dbReference>
<keyword evidence="9" id="KW-0010">Activator</keyword>
<dbReference type="InterPro" id="IPR047057">
    <property type="entry name" value="MerR_fam"/>
</dbReference>
<dbReference type="SUPFAM" id="SSF46955">
    <property type="entry name" value="Putative DNA-binding domain"/>
    <property type="match status" value="1"/>
</dbReference>
<evidence type="ECO:0000256" key="12">
    <source>
        <dbReference type="ARBA" id="ARBA00032335"/>
    </source>
</evidence>
<comment type="caution">
    <text evidence="15">The sequence shown here is derived from an EMBL/GenBank/DDBJ whole genome shotgun (WGS) entry which is preliminary data.</text>
</comment>
<evidence type="ECO:0000256" key="5">
    <source>
        <dbReference type="ARBA" id="ARBA00022723"/>
    </source>
</evidence>
<evidence type="ECO:0000256" key="4">
    <source>
        <dbReference type="ARBA" id="ARBA00022490"/>
    </source>
</evidence>
<keyword evidence="7" id="KW-0805">Transcription regulation</keyword>
<dbReference type="RefSeq" id="WP_009601434.1">
    <property type="nucleotide sequence ID" value="NZ_AEIU01000074.1"/>
</dbReference>
<evidence type="ECO:0000256" key="8">
    <source>
        <dbReference type="ARBA" id="ARBA00023125"/>
    </source>
</evidence>
<evidence type="ECO:0000256" key="6">
    <source>
        <dbReference type="ARBA" id="ARBA00023008"/>
    </source>
</evidence>
<dbReference type="OrthoDB" id="9802039at2"/>
<dbReference type="InterPro" id="IPR000551">
    <property type="entry name" value="MerR-type_HTH_dom"/>
</dbReference>
<keyword evidence="10" id="KW-0804">Transcription</keyword>
<evidence type="ECO:0000313" key="16">
    <source>
        <dbReference type="Proteomes" id="UP000002943"/>
    </source>
</evidence>
<name>E3BK79_9VIBR</name>
<evidence type="ECO:0000256" key="9">
    <source>
        <dbReference type="ARBA" id="ARBA00023159"/>
    </source>
</evidence>
<dbReference type="GO" id="GO:0005737">
    <property type="term" value="C:cytoplasm"/>
    <property type="evidence" value="ECO:0007669"/>
    <property type="project" value="UniProtKB-SubCell"/>
</dbReference>
<keyword evidence="13" id="KW-0175">Coiled coil</keyword>
<gene>
    <name evidence="15" type="ORF">VIBC2010_04779</name>
</gene>
<dbReference type="GO" id="GO:0003677">
    <property type="term" value="F:DNA binding"/>
    <property type="evidence" value="ECO:0007669"/>
    <property type="project" value="UniProtKB-KW"/>
</dbReference>
<dbReference type="InterPro" id="IPR011789">
    <property type="entry name" value="CueR"/>
</dbReference>
<comment type="subunit">
    <text evidence="2">Homodimer.</text>
</comment>
<dbReference type="Pfam" id="PF13411">
    <property type="entry name" value="MerR_1"/>
    <property type="match status" value="1"/>
</dbReference>
<comment type="subcellular location">
    <subcellularLocation>
        <location evidence="1">Cytoplasm</location>
    </subcellularLocation>
</comment>
<feature type="coiled-coil region" evidence="13">
    <location>
        <begin position="76"/>
        <end position="106"/>
    </location>
</feature>
<dbReference type="InterPro" id="IPR009061">
    <property type="entry name" value="DNA-bd_dom_put_sf"/>
</dbReference>
<evidence type="ECO:0000313" key="15">
    <source>
        <dbReference type="EMBL" id="EFP96464.1"/>
    </source>
</evidence>
<dbReference type="PANTHER" id="PTHR30204">
    <property type="entry name" value="REDOX-CYCLING DRUG-SENSING TRANSCRIPTIONAL ACTIVATOR SOXR"/>
    <property type="match status" value="1"/>
</dbReference>
<sequence length="131" mass="15011">MSFNIGKVCEITQLSAKSIRLYEEKGLITKPNRSESGYREYSDEHIEQLKLIARAKSAGFSLTECKEFVALASNPHRKSSEVKEKTQKKLEEVQAKMEQLKKIQEQLLQWLDACPGNTESHCPIIDELTKR</sequence>
<dbReference type="PROSITE" id="PS50937">
    <property type="entry name" value="HTH_MERR_2"/>
    <property type="match status" value="1"/>
</dbReference>
<keyword evidence="16" id="KW-1185">Reference proteome</keyword>
<dbReference type="EMBL" id="AEIU01000074">
    <property type="protein sequence ID" value="EFP96464.1"/>
    <property type="molecule type" value="Genomic_DNA"/>
</dbReference>
<keyword evidence="4" id="KW-0963">Cytoplasm</keyword>